<dbReference type="Proteomes" id="UP000619293">
    <property type="component" value="Unassembled WGS sequence"/>
</dbReference>
<dbReference type="AlphaFoldDB" id="A0A8J3JQK8"/>
<keyword evidence="1" id="KW-0732">Signal</keyword>
<accession>A0A8J3JQK8</accession>
<evidence type="ECO:0008006" key="4">
    <source>
        <dbReference type="Google" id="ProtNLM"/>
    </source>
</evidence>
<protein>
    <recommendedName>
        <fullName evidence="4">Lactococcin 972 family bacteriocin</fullName>
    </recommendedName>
</protein>
<gene>
    <name evidence="2" type="ORF">Cch02nite_27450</name>
</gene>
<evidence type="ECO:0000313" key="2">
    <source>
        <dbReference type="EMBL" id="GIF89301.1"/>
    </source>
</evidence>
<comment type="caution">
    <text evidence="2">The sequence shown here is derived from an EMBL/GenBank/DDBJ whole genome shotgun (WGS) entry which is preliminary data.</text>
</comment>
<reference evidence="2 3" key="1">
    <citation type="submission" date="2021-01" db="EMBL/GenBank/DDBJ databases">
        <title>Whole genome shotgun sequence of Catellatospora chokoriensis NBRC 107358.</title>
        <authorList>
            <person name="Komaki H."/>
            <person name="Tamura T."/>
        </authorList>
    </citation>
    <scope>NUCLEOTIDE SEQUENCE [LARGE SCALE GENOMIC DNA]</scope>
    <source>
        <strain evidence="2 3">NBRC 107358</strain>
    </source>
</reference>
<proteinExistence type="predicted"/>
<keyword evidence="3" id="KW-1185">Reference proteome</keyword>
<sequence>MERKWRTAIGVAATVAALGLAAPASATTWGTASSPYYVWEDSVAQGMAYGDFKNQNQQYARSESSQYDLRSGGQSVYVWTDWLYYYTYNGATQYWTDYSDETPHTTSASWTSKSIDKPLKAQSNSARGKVRVCEDHSFATDPCSASGYPTFSY</sequence>
<evidence type="ECO:0000256" key="1">
    <source>
        <dbReference type="SAM" id="SignalP"/>
    </source>
</evidence>
<dbReference type="EMBL" id="BONG01000013">
    <property type="protein sequence ID" value="GIF89301.1"/>
    <property type="molecule type" value="Genomic_DNA"/>
</dbReference>
<evidence type="ECO:0000313" key="3">
    <source>
        <dbReference type="Proteomes" id="UP000619293"/>
    </source>
</evidence>
<feature type="chain" id="PRO_5035326259" description="Lactococcin 972 family bacteriocin" evidence="1">
    <location>
        <begin position="27"/>
        <end position="153"/>
    </location>
</feature>
<feature type="signal peptide" evidence="1">
    <location>
        <begin position="1"/>
        <end position="26"/>
    </location>
</feature>
<name>A0A8J3JQK8_9ACTN</name>
<organism evidence="2 3">
    <name type="scientific">Catellatospora chokoriensis</name>
    <dbReference type="NCBI Taxonomy" id="310353"/>
    <lineage>
        <taxon>Bacteria</taxon>
        <taxon>Bacillati</taxon>
        <taxon>Actinomycetota</taxon>
        <taxon>Actinomycetes</taxon>
        <taxon>Micromonosporales</taxon>
        <taxon>Micromonosporaceae</taxon>
        <taxon>Catellatospora</taxon>
    </lineage>
</organism>